<dbReference type="RefSeq" id="WP_168608383.1">
    <property type="nucleotide sequence ID" value="NZ_JAAZQD010000001.1"/>
</dbReference>
<dbReference type="InterPro" id="IPR000086">
    <property type="entry name" value="NUDIX_hydrolase_dom"/>
</dbReference>
<keyword evidence="5" id="KW-1185">Reference proteome</keyword>
<comment type="cofactor">
    <cofactor evidence="1">
        <name>Mg(2+)</name>
        <dbReference type="ChEBI" id="CHEBI:18420"/>
    </cofactor>
</comment>
<dbReference type="AlphaFoldDB" id="A0A846ZGN4"/>
<dbReference type="PROSITE" id="PS51462">
    <property type="entry name" value="NUDIX"/>
    <property type="match status" value="1"/>
</dbReference>
<dbReference type="PANTHER" id="PTHR43046">
    <property type="entry name" value="GDP-MANNOSE MANNOSYL HYDROLASE"/>
    <property type="match status" value="1"/>
</dbReference>
<dbReference type="SUPFAM" id="SSF55811">
    <property type="entry name" value="Nudix"/>
    <property type="match status" value="1"/>
</dbReference>
<evidence type="ECO:0000256" key="2">
    <source>
        <dbReference type="ARBA" id="ARBA00022801"/>
    </source>
</evidence>
<dbReference type="InterPro" id="IPR015797">
    <property type="entry name" value="NUDIX_hydrolase-like_dom_sf"/>
</dbReference>
<dbReference type="Proteomes" id="UP000541636">
    <property type="component" value="Unassembled WGS sequence"/>
</dbReference>
<protein>
    <submittedName>
        <fullName evidence="4">NUDIX domain-containing protein</fullName>
    </submittedName>
</protein>
<dbReference type="Gene3D" id="3.90.79.10">
    <property type="entry name" value="Nucleoside Triphosphate Pyrophosphohydrolase"/>
    <property type="match status" value="1"/>
</dbReference>
<name>A0A846ZGN4_9GAMM</name>
<keyword evidence="2" id="KW-0378">Hydrolase</keyword>
<evidence type="ECO:0000259" key="3">
    <source>
        <dbReference type="PROSITE" id="PS51462"/>
    </source>
</evidence>
<dbReference type="PANTHER" id="PTHR43046:SF2">
    <property type="entry name" value="8-OXO-DGTP DIPHOSPHATASE-RELATED"/>
    <property type="match status" value="1"/>
</dbReference>
<evidence type="ECO:0000256" key="1">
    <source>
        <dbReference type="ARBA" id="ARBA00001946"/>
    </source>
</evidence>
<reference evidence="4 5" key="1">
    <citation type="journal article" date="2017" name="Int. J. Syst. Evol. Microbiol.">
        <title>Oleiagrimonas citrea sp. nov., a marine bacterium isolated from tidal flat sediment and emended description of the genus Oleiagrimonas Fang et al. 2015 and Oleiagrimonas soli.</title>
        <authorList>
            <person name="Yang S.H."/>
            <person name="Seo H.S."/>
            <person name="Seong C.N."/>
            <person name="Kwon K.K."/>
        </authorList>
    </citation>
    <scope>NUCLEOTIDE SEQUENCE [LARGE SCALE GENOMIC DNA]</scope>
    <source>
        <strain evidence="4 5">MEBiC09124</strain>
    </source>
</reference>
<dbReference type="Pfam" id="PF00293">
    <property type="entry name" value="NUDIX"/>
    <property type="match status" value="1"/>
</dbReference>
<feature type="domain" description="Nudix hydrolase" evidence="3">
    <location>
        <begin position="4"/>
        <end position="131"/>
    </location>
</feature>
<gene>
    <name evidence="4" type="ORF">HF690_02980</name>
</gene>
<dbReference type="CDD" id="cd04690">
    <property type="entry name" value="NUDIX_Hydrolase"/>
    <property type="match status" value="1"/>
</dbReference>
<sequence>MSADLIRTVAAVIANDAGEVLLVRKRASDTFIQPGGKIEPGEAWLETLARELEEELGVRLDPATAVHLGEFEERAVHEPGRRVRAQAFHVSVVGTPSPQAEIEAMAWVDPQGPRDVRVAPLSAKHILPAFLRWRQTL</sequence>
<proteinExistence type="predicted"/>
<dbReference type="InterPro" id="IPR020084">
    <property type="entry name" value="NUDIX_hydrolase_CS"/>
</dbReference>
<dbReference type="EMBL" id="JAAZQD010000001">
    <property type="protein sequence ID" value="NKZ37915.1"/>
    <property type="molecule type" value="Genomic_DNA"/>
</dbReference>
<accession>A0A846ZGN4</accession>
<evidence type="ECO:0000313" key="5">
    <source>
        <dbReference type="Proteomes" id="UP000541636"/>
    </source>
</evidence>
<organism evidence="4 5">
    <name type="scientific">Oleiagrimonas citrea</name>
    <dbReference type="NCBI Taxonomy" id="1665687"/>
    <lineage>
        <taxon>Bacteria</taxon>
        <taxon>Pseudomonadati</taxon>
        <taxon>Pseudomonadota</taxon>
        <taxon>Gammaproteobacteria</taxon>
        <taxon>Lysobacterales</taxon>
        <taxon>Rhodanobacteraceae</taxon>
        <taxon>Oleiagrimonas</taxon>
    </lineage>
</organism>
<evidence type="ECO:0000313" key="4">
    <source>
        <dbReference type="EMBL" id="NKZ37915.1"/>
    </source>
</evidence>
<dbReference type="PROSITE" id="PS00893">
    <property type="entry name" value="NUDIX_BOX"/>
    <property type="match status" value="1"/>
</dbReference>
<dbReference type="GO" id="GO:0016787">
    <property type="term" value="F:hydrolase activity"/>
    <property type="evidence" value="ECO:0007669"/>
    <property type="project" value="UniProtKB-KW"/>
</dbReference>
<comment type="caution">
    <text evidence="4">The sequence shown here is derived from an EMBL/GenBank/DDBJ whole genome shotgun (WGS) entry which is preliminary data.</text>
</comment>